<accession>A0A0Q9YHA8</accession>
<gene>
    <name evidence="1" type="ORF">CC99x_00169</name>
    <name evidence="2" type="ORF">CC99x_006085</name>
</gene>
<dbReference type="Proteomes" id="UP000051494">
    <property type="component" value="Unassembled WGS sequence"/>
</dbReference>
<sequence>MSTTPSNNDILYLIYDGDCPICAYCSKVIKIRSSVGHLEIINARIPHPLVEEVMNKGYDLNEGFIVKFQDKYYHGQEAVHFLSLVGTSSDFFNKLNVLIFKSKTLSKILYPILRTIRNLLLLILGVSKIEHP</sequence>
<comment type="caution">
    <text evidence="1">The sequence shown here is derived from an EMBL/GenBank/DDBJ whole genome shotgun (WGS) entry which is preliminary data.</text>
</comment>
<reference evidence="2" key="3">
    <citation type="submission" date="2021-06" db="EMBL/GenBank/DDBJ databases">
        <title>Genomic Description and Analysis of Intracellular Bacteria, Candidatus Berkiella cookevillensis and Candidatus Berkiella aquae.</title>
        <authorList>
            <person name="Kidane D.T."/>
            <person name="Mehari Y.T."/>
            <person name="Rice F.C."/>
            <person name="Arivett B.A."/>
            <person name="Farone A.L."/>
            <person name="Berk S.G."/>
            <person name="Farone M.B."/>
        </authorList>
    </citation>
    <scope>NUCLEOTIDE SEQUENCE</scope>
    <source>
        <strain evidence="2">CC99</strain>
    </source>
</reference>
<dbReference type="RefSeq" id="WP_057622668.1">
    <property type="nucleotide sequence ID" value="NZ_LKHV02000001.1"/>
</dbReference>
<dbReference type="AlphaFoldDB" id="A0A0Q9YHA8"/>
<protein>
    <submittedName>
        <fullName evidence="2">DUF393 domain-containing protein</fullName>
    </submittedName>
</protein>
<proteinExistence type="predicted"/>
<name>A0A0Q9YHA8_9GAMM</name>
<keyword evidence="3" id="KW-1185">Reference proteome</keyword>
<dbReference type="EMBL" id="LKHV02000001">
    <property type="protein sequence ID" value="MCS5708474.1"/>
    <property type="molecule type" value="Genomic_DNA"/>
</dbReference>
<reference evidence="2" key="2">
    <citation type="journal article" date="2016" name="Genome Announc.">
        <title>Draft Genome Sequences of Two Novel Amoeba-Resistant Intranuclear Bacteria, 'Candidatus Berkiella cookevillensis' and 'Candidatus Berkiella aquae'.</title>
        <authorList>
            <person name="Mehari Y.T."/>
            <person name="Arivett B.A."/>
            <person name="Farone A.L."/>
            <person name="Gunderson J.H."/>
            <person name="Farone M.B."/>
        </authorList>
    </citation>
    <scope>NUCLEOTIDE SEQUENCE</scope>
    <source>
        <strain evidence="2">CC99</strain>
    </source>
</reference>
<dbReference type="STRING" id="437022.CC99x_00169"/>
<reference evidence="1" key="1">
    <citation type="submission" date="2015-09" db="EMBL/GenBank/DDBJ databases">
        <title>Draft Genome Sequences of Two Novel Amoeba-resistant Intranuclear Bacteria, Candidatus Berkiella cookevillensis and Candidatus Berkiella aquae.</title>
        <authorList>
            <person name="Mehari Y.T."/>
            <person name="Arivett B.A."/>
            <person name="Farone A.L."/>
            <person name="Gunderson J.H."/>
            <person name="Farone M.B."/>
        </authorList>
    </citation>
    <scope>NUCLEOTIDE SEQUENCE [LARGE SCALE GENOMIC DNA]</scope>
    <source>
        <strain evidence="1">CC99</strain>
    </source>
</reference>
<organism evidence="1">
    <name type="scientific">Candidatus Berkiella cookevillensis</name>
    <dbReference type="NCBI Taxonomy" id="437022"/>
    <lineage>
        <taxon>Bacteria</taxon>
        <taxon>Pseudomonadati</taxon>
        <taxon>Pseudomonadota</taxon>
        <taxon>Gammaproteobacteria</taxon>
        <taxon>Candidatus Berkiellales</taxon>
        <taxon>Candidatus Berkiellaceae</taxon>
        <taxon>Candidatus Berkiella</taxon>
    </lineage>
</organism>
<dbReference type="OrthoDB" id="9180348at2"/>
<dbReference type="EMBL" id="LKHV01000001">
    <property type="protein sequence ID" value="KRG19948.1"/>
    <property type="molecule type" value="Genomic_DNA"/>
</dbReference>
<evidence type="ECO:0000313" key="1">
    <source>
        <dbReference type="EMBL" id="KRG19948.1"/>
    </source>
</evidence>
<evidence type="ECO:0000313" key="3">
    <source>
        <dbReference type="Proteomes" id="UP000051494"/>
    </source>
</evidence>
<evidence type="ECO:0000313" key="2">
    <source>
        <dbReference type="EMBL" id="MCS5708474.1"/>
    </source>
</evidence>